<sequence length="235" mass="26423">MDFTEDFTFLSEQHREFDAAEAMESDLDFAFNLQLQEALEASLAVHPSSSATAEVIEQPIVDNEDVNATALQCKELARVECEMKDRERSEREMQKMREDLTRRIHDWKVAREISRISEADWQEWGDNFEKPFGEGSSSLGRTNEDLVRVYFKGLVSEENTEGKRVVLSGIGVAICDLDDNLIFEISKSVIGNGSGKVAAEIKAFIEALNAALSLGLKCIHCCSDYYTFFQVVSPC</sequence>
<proteinExistence type="predicted"/>
<keyword evidence="3" id="KW-1185">Reference proteome</keyword>
<accession>A0AA86W666</accession>
<dbReference type="EMBL" id="OY731408">
    <property type="protein sequence ID" value="CAJ1979357.1"/>
    <property type="molecule type" value="Genomic_DNA"/>
</dbReference>
<feature type="domain" description="RNase H type-1" evidence="1">
    <location>
        <begin position="166"/>
        <end position="232"/>
    </location>
</feature>
<reference evidence="2" key="1">
    <citation type="submission" date="2023-10" db="EMBL/GenBank/DDBJ databases">
        <authorList>
            <person name="Domelevo Entfellner J.-B."/>
        </authorList>
    </citation>
    <scope>NUCLEOTIDE SEQUENCE</scope>
</reference>
<dbReference type="InterPro" id="IPR036397">
    <property type="entry name" value="RNaseH_sf"/>
</dbReference>
<protein>
    <recommendedName>
        <fullName evidence="1">RNase H type-1 domain-containing protein</fullName>
    </recommendedName>
</protein>
<dbReference type="Gramene" id="rna-AYBTSS11_LOCUS31572">
    <property type="protein sequence ID" value="CAJ1979357.1"/>
    <property type="gene ID" value="gene-AYBTSS11_LOCUS31572"/>
</dbReference>
<evidence type="ECO:0000313" key="3">
    <source>
        <dbReference type="Proteomes" id="UP001189624"/>
    </source>
</evidence>
<evidence type="ECO:0000313" key="2">
    <source>
        <dbReference type="EMBL" id="CAJ1979357.1"/>
    </source>
</evidence>
<organism evidence="2 3">
    <name type="scientific">Sphenostylis stenocarpa</name>
    <dbReference type="NCBI Taxonomy" id="92480"/>
    <lineage>
        <taxon>Eukaryota</taxon>
        <taxon>Viridiplantae</taxon>
        <taxon>Streptophyta</taxon>
        <taxon>Embryophyta</taxon>
        <taxon>Tracheophyta</taxon>
        <taxon>Spermatophyta</taxon>
        <taxon>Magnoliopsida</taxon>
        <taxon>eudicotyledons</taxon>
        <taxon>Gunneridae</taxon>
        <taxon>Pentapetalae</taxon>
        <taxon>rosids</taxon>
        <taxon>fabids</taxon>
        <taxon>Fabales</taxon>
        <taxon>Fabaceae</taxon>
        <taxon>Papilionoideae</taxon>
        <taxon>50 kb inversion clade</taxon>
        <taxon>NPAAA clade</taxon>
        <taxon>indigoferoid/millettioid clade</taxon>
        <taxon>Phaseoleae</taxon>
        <taxon>Sphenostylis</taxon>
    </lineage>
</organism>
<dbReference type="Proteomes" id="UP001189624">
    <property type="component" value="Chromosome 11"/>
</dbReference>
<name>A0AA86W666_9FABA</name>
<dbReference type="AlphaFoldDB" id="A0AA86W666"/>
<gene>
    <name evidence="2" type="ORF">AYBTSS11_LOCUS31572</name>
</gene>
<dbReference type="GO" id="GO:0004523">
    <property type="term" value="F:RNA-DNA hybrid ribonuclease activity"/>
    <property type="evidence" value="ECO:0007669"/>
    <property type="project" value="InterPro"/>
</dbReference>
<dbReference type="GO" id="GO:0003676">
    <property type="term" value="F:nucleic acid binding"/>
    <property type="evidence" value="ECO:0007669"/>
    <property type="project" value="InterPro"/>
</dbReference>
<evidence type="ECO:0000259" key="1">
    <source>
        <dbReference type="Pfam" id="PF13456"/>
    </source>
</evidence>
<dbReference type="Pfam" id="PF13456">
    <property type="entry name" value="RVT_3"/>
    <property type="match status" value="1"/>
</dbReference>
<dbReference type="InterPro" id="IPR002156">
    <property type="entry name" value="RNaseH_domain"/>
</dbReference>
<dbReference type="Gene3D" id="3.30.420.10">
    <property type="entry name" value="Ribonuclease H-like superfamily/Ribonuclease H"/>
    <property type="match status" value="1"/>
</dbReference>